<dbReference type="Gene3D" id="3.30.950.10">
    <property type="entry name" value="Methyltransferase, Cobalt-precorrin-4 Transmethylase, Domain 2"/>
    <property type="match status" value="1"/>
</dbReference>
<evidence type="ECO:0000256" key="14">
    <source>
        <dbReference type="RuleBase" id="RU003960"/>
    </source>
</evidence>
<dbReference type="InterPro" id="IPR000878">
    <property type="entry name" value="4pyrrol_Mease"/>
</dbReference>
<comment type="similarity">
    <text evidence="1 14">Belongs to the precorrin methyltransferase family.</text>
</comment>
<accession>A0A2N5E7G4</accession>
<dbReference type="InterPro" id="IPR003043">
    <property type="entry name" value="Uropor_MeTrfase_CS"/>
</dbReference>
<dbReference type="InterPro" id="IPR035996">
    <property type="entry name" value="4pyrrol_Methylase_sf"/>
</dbReference>
<dbReference type="InterPro" id="IPR014776">
    <property type="entry name" value="4pyrrole_Mease_sub2"/>
</dbReference>
<evidence type="ECO:0000259" key="15">
    <source>
        <dbReference type="Pfam" id="PF00590"/>
    </source>
</evidence>
<keyword evidence="10" id="KW-0627">Porphyrin biosynthesis</keyword>
<dbReference type="NCBIfam" id="NF004790">
    <property type="entry name" value="PRK06136.1"/>
    <property type="match status" value="1"/>
</dbReference>
<dbReference type="RefSeq" id="WP_101816154.1">
    <property type="nucleotide sequence ID" value="NZ_PJZF01000007.1"/>
</dbReference>
<dbReference type="FunFam" id="3.30.950.10:FF:000001">
    <property type="entry name" value="Siroheme synthase"/>
    <property type="match status" value="1"/>
</dbReference>
<dbReference type="PANTHER" id="PTHR45790:SF3">
    <property type="entry name" value="S-ADENOSYL-L-METHIONINE-DEPENDENT UROPORPHYRINOGEN III METHYLTRANSFERASE, CHLOROPLASTIC"/>
    <property type="match status" value="1"/>
</dbReference>
<dbReference type="GO" id="GO:0009236">
    <property type="term" value="P:cobalamin biosynthetic process"/>
    <property type="evidence" value="ECO:0007669"/>
    <property type="project" value="UniProtKB-KW"/>
</dbReference>
<keyword evidence="5 14" id="KW-0489">Methyltransferase</keyword>
<dbReference type="UniPathway" id="UPA00262">
    <property type="reaction ID" value="UER00211"/>
</dbReference>
<evidence type="ECO:0000256" key="13">
    <source>
        <dbReference type="ARBA" id="ARBA00060548"/>
    </source>
</evidence>
<evidence type="ECO:0000256" key="1">
    <source>
        <dbReference type="ARBA" id="ARBA00005879"/>
    </source>
</evidence>
<evidence type="ECO:0000256" key="6">
    <source>
        <dbReference type="ARBA" id="ARBA00022679"/>
    </source>
</evidence>
<reference evidence="16 17" key="1">
    <citation type="submission" date="2017-12" db="EMBL/GenBank/DDBJ databases">
        <title>Characterization of six clinical isolates of Enterochimera gen. nov., a novel genus of the Yersiniaciae family and the three species Enterochimera arupensis sp. nov., Enterochimera coloradensis sp. nov, and Enterochimera californica sp. nov.</title>
        <authorList>
            <person name="Rossi A."/>
            <person name="Fisher M."/>
        </authorList>
    </citation>
    <scope>NUCLEOTIDE SEQUENCE [LARGE SCALE GENOMIC DNA]</scope>
    <source>
        <strain evidence="17">2015-Iso6</strain>
    </source>
</reference>
<dbReference type="FunFam" id="3.40.1010.10:FF:000001">
    <property type="entry name" value="Siroheme synthase"/>
    <property type="match status" value="1"/>
</dbReference>
<feature type="domain" description="Tetrapyrrole methylase" evidence="15">
    <location>
        <begin position="18"/>
        <end position="228"/>
    </location>
</feature>
<proteinExistence type="inferred from homology"/>
<dbReference type="GO" id="GO:0016829">
    <property type="term" value="F:lyase activity"/>
    <property type="evidence" value="ECO:0007669"/>
    <property type="project" value="UniProtKB-KW"/>
</dbReference>
<keyword evidence="17" id="KW-1185">Reference proteome</keyword>
<dbReference type="Pfam" id="PF00590">
    <property type="entry name" value="TP_methylase"/>
    <property type="match status" value="1"/>
</dbReference>
<keyword evidence="4" id="KW-0169">Cobalamin biosynthesis</keyword>
<dbReference type="SUPFAM" id="SSF53790">
    <property type="entry name" value="Tetrapyrrole methylase"/>
    <property type="match status" value="1"/>
</dbReference>
<name>A0A2N5E7G4_9GAMM</name>
<dbReference type="OrthoDB" id="9815856at2"/>
<keyword evidence="9" id="KW-0456">Lyase</keyword>
<sequence length="267" mass="27999">MAALLGGICRSRTEAGEVWLVGAGPGDVELLTLKALRVLQQAEVVVYDRLVSEEIMALVPPGALKIDVGKTPQHHTLPQPAINALLVSLAQAGQRVVRLKGGDPFVFGRGGEEQEALQQAGLRCHVVPGITAALGCAAASGIPLTHRACAQSVRLVTGHGRDGEPDLDWPSLVAEGQTLVFYMGLTHCASLSHALMAHGMAGAMPAAVIARGTRADQQVFTCTLATLAETVTREQPASPSLLIVGEVVRYYRADGAKQVARLTLPVT</sequence>
<evidence type="ECO:0000256" key="9">
    <source>
        <dbReference type="ARBA" id="ARBA00023239"/>
    </source>
</evidence>
<dbReference type="GO" id="GO:0032259">
    <property type="term" value="P:methylation"/>
    <property type="evidence" value="ECO:0007669"/>
    <property type="project" value="UniProtKB-KW"/>
</dbReference>
<dbReference type="GO" id="GO:0019354">
    <property type="term" value="P:siroheme biosynthetic process"/>
    <property type="evidence" value="ECO:0007669"/>
    <property type="project" value="UniProtKB-UniPathway"/>
</dbReference>
<protein>
    <recommendedName>
        <fullName evidence="2">uroporphyrinogen-III C-methyltransferase</fullName>
        <ecNumber evidence="2">2.1.1.107</ecNumber>
    </recommendedName>
</protein>
<dbReference type="PROSITE" id="PS00839">
    <property type="entry name" value="SUMT_1"/>
    <property type="match status" value="1"/>
</dbReference>
<dbReference type="CDD" id="cd11642">
    <property type="entry name" value="SUMT"/>
    <property type="match status" value="1"/>
</dbReference>
<dbReference type="EMBL" id="PJZF01000007">
    <property type="protein sequence ID" value="PLR37422.1"/>
    <property type="molecule type" value="Genomic_DNA"/>
</dbReference>
<dbReference type="InterPro" id="IPR050161">
    <property type="entry name" value="Siro_Cobalamin_biosynth"/>
</dbReference>
<keyword evidence="6 14" id="KW-0808">Transferase</keyword>
<evidence type="ECO:0000256" key="3">
    <source>
        <dbReference type="ARBA" id="ARBA00022553"/>
    </source>
</evidence>
<organism evidence="16 17">
    <name type="scientific">Chimaeribacter californicus</name>
    <dbReference type="NCBI Taxonomy" id="2060067"/>
    <lineage>
        <taxon>Bacteria</taxon>
        <taxon>Pseudomonadati</taxon>
        <taxon>Pseudomonadota</taxon>
        <taxon>Gammaproteobacteria</taxon>
        <taxon>Enterobacterales</taxon>
        <taxon>Yersiniaceae</taxon>
        <taxon>Chimaeribacter</taxon>
    </lineage>
</organism>
<evidence type="ECO:0000256" key="12">
    <source>
        <dbReference type="ARBA" id="ARBA00025705"/>
    </source>
</evidence>
<keyword evidence="11" id="KW-0511">Multifunctional enzyme</keyword>
<keyword evidence="3" id="KW-0597">Phosphoprotein</keyword>
<gene>
    <name evidence="16" type="primary">cobA</name>
    <name evidence="16" type="ORF">CYR55_10275</name>
</gene>
<comment type="pathway">
    <text evidence="13">Cofactor biosynthesis; adenosylcobalamin biosynthesis; precorrin-2 from uroporphyrinogen III: step 1/1.</text>
</comment>
<dbReference type="PANTHER" id="PTHR45790">
    <property type="entry name" value="SIROHEME SYNTHASE-RELATED"/>
    <property type="match status" value="1"/>
</dbReference>
<dbReference type="EC" id="2.1.1.107" evidence="2"/>
<dbReference type="GO" id="GO:0004851">
    <property type="term" value="F:uroporphyrin-III C-methyltransferase activity"/>
    <property type="evidence" value="ECO:0007669"/>
    <property type="project" value="UniProtKB-EC"/>
</dbReference>
<evidence type="ECO:0000256" key="8">
    <source>
        <dbReference type="ARBA" id="ARBA00023002"/>
    </source>
</evidence>
<dbReference type="InterPro" id="IPR014777">
    <property type="entry name" value="4pyrrole_Mease_sub1"/>
</dbReference>
<keyword evidence="8" id="KW-0560">Oxidoreductase</keyword>
<keyword evidence="7" id="KW-0949">S-adenosyl-L-methionine</keyword>
<dbReference type="Proteomes" id="UP000234240">
    <property type="component" value="Unassembled WGS sequence"/>
</dbReference>
<evidence type="ECO:0000256" key="7">
    <source>
        <dbReference type="ARBA" id="ARBA00022691"/>
    </source>
</evidence>
<evidence type="ECO:0000256" key="5">
    <source>
        <dbReference type="ARBA" id="ARBA00022603"/>
    </source>
</evidence>
<dbReference type="InterPro" id="IPR006366">
    <property type="entry name" value="CobA/CysG_C"/>
</dbReference>
<evidence type="ECO:0000256" key="10">
    <source>
        <dbReference type="ARBA" id="ARBA00023244"/>
    </source>
</evidence>
<dbReference type="Gene3D" id="3.40.1010.10">
    <property type="entry name" value="Cobalt-precorrin-4 Transmethylase, Domain 1"/>
    <property type="match status" value="1"/>
</dbReference>
<comment type="pathway">
    <text evidence="12">Porphyrin-containing compound metabolism; siroheme biosynthesis; precorrin-2 from uroporphyrinogen III: step 1/1.</text>
</comment>
<evidence type="ECO:0000313" key="17">
    <source>
        <dbReference type="Proteomes" id="UP000234240"/>
    </source>
</evidence>
<evidence type="ECO:0000256" key="11">
    <source>
        <dbReference type="ARBA" id="ARBA00023268"/>
    </source>
</evidence>
<evidence type="ECO:0000256" key="2">
    <source>
        <dbReference type="ARBA" id="ARBA00012162"/>
    </source>
</evidence>
<evidence type="ECO:0000313" key="16">
    <source>
        <dbReference type="EMBL" id="PLR37422.1"/>
    </source>
</evidence>
<dbReference type="GO" id="GO:0016491">
    <property type="term" value="F:oxidoreductase activity"/>
    <property type="evidence" value="ECO:0007669"/>
    <property type="project" value="UniProtKB-KW"/>
</dbReference>
<comment type="caution">
    <text evidence="16">The sequence shown here is derived from an EMBL/GenBank/DDBJ whole genome shotgun (WGS) entry which is preliminary data.</text>
</comment>
<dbReference type="AlphaFoldDB" id="A0A2N5E7G4"/>
<dbReference type="PROSITE" id="PS00840">
    <property type="entry name" value="SUMT_2"/>
    <property type="match status" value="1"/>
</dbReference>
<dbReference type="NCBIfam" id="TIGR01469">
    <property type="entry name" value="cobA_cysG_Cterm"/>
    <property type="match status" value="1"/>
</dbReference>
<evidence type="ECO:0000256" key="4">
    <source>
        <dbReference type="ARBA" id="ARBA00022573"/>
    </source>
</evidence>